<organism evidence="3 4">
    <name type="scientific">Steroidobacter flavus</name>
    <dbReference type="NCBI Taxonomy" id="1842136"/>
    <lineage>
        <taxon>Bacteria</taxon>
        <taxon>Pseudomonadati</taxon>
        <taxon>Pseudomonadota</taxon>
        <taxon>Gammaproteobacteria</taxon>
        <taxon>Steroidobacterales</taxon>
        <taxon>Steroidobacteraceae</taxon>
        <taxon>Steroidobacter</taxon>
    </lineage>
</organism>
<accession>A0ABV8T4C4</accession>
<dbReference type="RefSeq" id="WP_380604449.1">
    <property type="nucleotide sequence ID" value="NZ_JBHSDU010000015.1"/>
</dbReference>
<keyword evidence="1" id="KW-0732">Signal</keyword>
<proteinExistence type="predicted"/>
<dbReference type="SUPFAM" id="SSF54427">
    <property type="entry name" value="NTF2-like"/>
    <property type="match status" value="1"/>
</dbReference>
<feature type="signal peptide" evidence="1">
    <location>
        <begin position="1"/>
        <end position="21"/>
    </location>
</feature>
<keyword evidence="4" id="KW-1185">Reference proteome</keyword>
<sequence length="164" mass="17871">MMSLLAVLAVATQGMFAPASAETQAAATEASLRAADQEQRRLVFEGKTDELARLCHPNLLINGPNGRVVTKEMLLESVQTGAIAKEKFERIPEAVRITGNIGVLLGHEVVVAAPGSRDFKTFGSQPFQRRYTNMFLFQDGKWWFLARQASIVAGSDQPSGDAKH</sequence>
<gene>
    <name evidence="3" type="ORF">ACFPN2_32315</name>
</gene>
<protein>
    <submittedName>
        <fullName evidence="3">Nuclear transport factor 2 family protein</fullName>
    </submittedName>
</protein>
<evidence type="ECO:0000313" key="3">
    <source>
        <dbReference type="EMBL" id="MFC4313803.1"/>
    </source>
</evidence>
<reference evidence="4" key="1">
    <citation type="journal article" date="2019" name="Int. J. Syst. Evol. Microbiol.">
        <title>The Global Catalogue of Microorganisms (GCM) 10K type strain sequencing project: providing services to taxonomists for standard genome sequencing and annotation.</title>
        <authorList>
            <consortium name="The Broad Institute Genomics Platform"/>
            <consortium name="The Broad Institute Genome Sequencing Center for Infectious Disease"/>
            <person name="Wu L."/>
            <person name="Ma J."/>
        </authorList>
    </citation>
    <scope>NUCLEOTIDE SEQUENCE [LARGE SCALE GENOMIC DNA]</scope>
    <source>
        <strain evidence="4">CGMCC 1.10759</strain>
    </source>
</reference>
<dbReference type="Pfam" id="PF14534">
    <property type="entry name" value="DUF4440"/>
    <property type="match status" value="1"/>
</dbReference>
<dbReference type="Gene3D" id="3.10.450.50">
    <property type="match status" value="1"/>
</dbReference>
<evidence type="ECO:0000256" key="1">
    <source>
        <dbReference type="SAM" id="SignalP"/>
    </source>
</evidence>
<dbReference type="InterPro" id="IPR027843">
    <property type="entry name" value="DUF4440"/>
</dbReference>
<dbReference type="EMBL" id="JBHSDU010000015">
    <property type="protein sequence ID" value="MFC4313803.1"/>
    <property type="molecule type" value="Genomic_DNA"/>
</dbReference>
<evidence type="ECO:0000259" key="2">
    <source>
        <dbReference type="Pfam" id="PF14534"/>
    </source>
</evidence>
<comment type="caution">
    <text evidence="3">The sequence shown here is derived from an EMBL/GenBank/DDBJ whole genome shotgun (WGS) entry which is preliminary data.</text>
</comment>
<name>A0ABV8T4C4_9GAMM</name>
<dbReference type="InterPro" id="IPR032710">
    <property type="entry name" value="NTF2-like_dom_sf"/>
</dbReference>
<feature type="domain" description="DUF4440" evidence="2">
    <location>
        <begin position="32"/>
        <end position="143"/>
    </location>
</feature>
<dbReference type="Proteomes" id="UP001595904">
    <property type="component" value="Unassembled WGS sequence"/>
</dbReference>
<evidence type="ECO:0000313" key="4">
    <source>
        <dbReference type="Proteomes" id="UP001595904"/>
    </source>
</evidence>
<feature type="chain" id="PRO_5046124084" evidence="1">
    <location>
        <begin position="22"/>
        <end position="164"/>
    </location>
</feature>